<dbReference type="EMBL" id="SLWQ01000005">
    <property type="protein sequence ID" value="TCO40238.1"/>
    <property type="molecule type" value="Genomic_DNA"/>
</dbReference>
<accession>A0A4R2IA35</accession>
<reference evidence="1 2" key="1">
    <citation type="journal article" date="2015" name="Stand. Genomic Sci.">
        <title>Genomic Encyclopedia of Bacterial and Archaeal Type Strains, Phase III: the genomes of soil and plant-associated and newly described type strains.</title>
        <authorList>
            <person name="Whitman W.B."/>
            <person name="Woyke T."/>
            <person name="Klenk H.P."/>
            <person name="Zhou Y."/>
            <person name="Lilburn T.G."/>
            <person name="Beck B.J."/>
            <person name="De Vos P."/>
            <person name="Vandamme P."/>
            <person name="Eisen J.A."/>
            <person name="Garrity G."/>
            <person name="Hugenholtz P."/>
            <person name="Kyrpides N.C."/>
        </authorList>
    </citation>
    <scope>NUCLEOTIDE SEQUENCE [LARGE SCALE GENOMIC DNA]</scope>
    <source>
        <strain evidence="1 2">A3</strain>
    </source>
</reference>
<dbReference type="Proteomes" id="UP000294862">
    <property type="component" value="Unassembled WGS sequence"/>
</dbReference>
<gene>
    <name evidence="1" type="ORF">EV148_10532</name>
</gene>
<dbReference type="OrthoDB" id="5958099at2"/>
<comment type="caution">
    <text evidence="1">The sequence shown here is derived from an EMBL/GenBank/DDBJ whole genome shotgun (WGS) entry which is preliminary data.</text>
</comment>
<dbReference type="InterPro" id="IPR021649">
    <property type="entry name" value="DUF3247"/>
</dbReference>
<organism evidence="1 2">
    <name type="scientific">Dokdonella fugitiva</name>
    <dbReference type="NCBI Taxonomy" id="328517"/>
    <lineage>
        <taxon>Bacteria</taxon>
        <taxon>Pseudomonadati</taxon>
        <taxon>Pseudomonadota</taxon>
        <taxon>Gammaproteobacteria</taxon>
        <taxon>Lysobacterales</taxon>
        <taxon>Rhodanobacteraceae</taxon>
        <taxon>Dokdonella</taxon>
    </lineage>
</organism>
<proteinExistence type="predicted"/>
<dbReference type="RefSeq" id="WP_131997572.1">
    <property type="nucleotide sequence ID" value="NZ_SLWQ01000005.1"/>
</dbReference>
<name>A0A4R2IA35_9GAMM</name>
<sequence>MVTGNDGQRITGTVVERPALQLFEDAAGNEGFNAVVRIDDPAAPPWTAHVWLSDIGDVDRLID</sequence>
<dbReference type="Pfam" id="PF11607">
    <property type="entry name" value="DUF3247"/>
    <property type="match status" value="1"/>
</dbReference>
<keyword evidence="2" id="KW-1185">Reference proteome</keyword>
<evidence type="ECO:0000313" key="1">
    <source>
        <dbReference type="EMBL" id="TCO40238.1"/>
    </source>
</evidence>
<protein>
    <submittedName>
        <fullName evidence="1">Uncharacterized protein DUF3247</fullName>
    </submittedName>
</protein>
<evidence type="ECO:0000313" key="2">
    <source>
        <dbReference type="Proteomes" id="UP000294862"/>
    </source>
</evidence>
<dbReference type="AlphaFoldDB" id="A0A4R2IA35"/>
<dbReference type="Gene3D" id="2.30.30.720">
    <property type="entry name" value="Protein of unknown function (DUF3247)"/>
    <property type="match status" value="1"/>
</dbReference>